<dbReference type="PANTHER" id="PTHR39962:SF1">
    <property type="entry name" value="LPXI FAMILY PROTEIN"/>
    <property type="match status" value="1"/>
</dbReference>
<sequence>MSQPGRLALVVGSGDLVLQTIAAAREAGWELRVLSLHPREDIADERPFQIKVSRPDQVLREIRRFKATHVCAVGGFHMSDRERESFAEFAGETQTTTPKGDSKLSQLGSALLKMLGLPFIGVHEIVSGLLAPLGTLGSIEPDDALSATCLFAFEAARSAGSLDLGQSLVVSGRRIVATEDIAGTDALLLRCAAFKENGLIGDGHAHIVLAKTSKPGQPLHVDMPAIGPTTVELAVRAGVSAIVIEANRTLLIGRQQIISAANAASVAIVGYAATDA</sequence>
<dbReference type="OrthoDB" id="9789836at2"/>
<evidence type="ECO:0008006" key="5">
    <source>
        <dbReference type="Google" id="ProtNLM"/>
    </source>
</evidence>
<gene>
    <name evidence="3" type="ORF">SAMN04487974_10840</name>
</gene>
<feature type="domain" description="LpxI N-terminal" evidence="2">
    <location>
        <begin position="6"/>
        <end position="128"/>
    </location>
</feature>
<proteinExistence type="predicted"/>
<protein>
    <recommendedName>
        <fullName evidence="5">DUF1009 domain-containing protein</fullName>
    </recommendedName>
</protein>
<dbReference type="InterPro" id="IPR041255">
    <property type="entry name" value="LpxI_N"/>
</dbReference>
<dbReference type="Pfam" id="PF06230">
    <property type="entry name" value="LpxI_C"/>
    <property type="match status" value="1"/>
</dbReference>
<organism evidence="3 4">
    <name type="scientific">Pelagibacterium luteolum</name>
    <dbReference type="NCBI Taxonomy" id="440168"/>
    <lineage>
        <taxon>Bacteria</taxon>
        <taxon>Pseudomonadati</taxon>
        <taxon>Pseudomonadota</taxon>
        <taxon>Alphaproteobacteria</taxon>
        <taxon>Hyphomicrobiales</taxon>
        <taxon>Devosiaceae</taxon>
        <taxon>Pelagibacterium</taxon>
    </lineage>
</organism>
<accession>A0A1G7X308</accession>
<reference evidence="3 4" key="1">
    <citation type="submission" date="2016-10" db="EMBL/GenBank/DDBJ databases">
        <authorList>
            <person name="de Groot N.N."/>
        </authorList>
    </citation>
    <scope>NUCLEOTIDE SEQUENCE [LARGE SCALE GENOMIC DNA]</scope>
    <source>
        <strain evidence="3 4">CGMCC 1.10267</strain>
    </source>
</reference>
<dbReference type="RefSeq" id="WP_090597143.1">
    <property type="nucleotide sequence ID" value="NZ_FNCS01000008.1"/>
</dbReference>
<dbReference type="Gene3D" id="3.40.140.80">
    <property type="match status" value="1"/>
</dbReference>
<dbReference type="Gene3D" id="3.40.50.20">
    <property type="match status" value="1"/>
</dbReference>
<evidence type="ECO:0000259" key="1">
    <source>
        <dbReference type="Pfam" id="PF06230"/>
    </source>
</evidence>
<evidence type="ECO:0000313" key="3">
    <source>
        <dbReference type="EMBL" id="SDG77950.1"/>
    </source>
</evidence>
<dbReference type="Pfam" id="PF17930">
    <property type="entry name" value="LpxI_N"/>
    <property type="match status" value="1"/>
</dbReference>
<name>A0A1G7X308_9HYPH</name>
<dbReference type="InterPro" id="IPR043167">
    <property type="entry name" value="LpxI_C_sf"/>
</dbReference>
<keyword evidence="4" id="KW-1185">Reference proteome</keyword>
<dbReference type="EMBL" id="FNCS01000008">
    <property type="protein sequence ID" value="SDG77950.1"/>
    <property type="molecule type" value="Genomic_DNA"/>
</dbReference>
<dbReference type="InterPro" id="IPR053174">
    <property type="entry name" value="LpxI"/>
</dbReference>
<evidence type="ECO:0000259" key="2">
    <source>
        <dbReference type="Pfam" id="PF17930"/>
    </source>
</evidence>
<dbReference type="STRING" id="440168.SAMN04487974_10840"/>
<dbReference type="InterPro" id="IPR010415">
    <property type="entry name" value="LpxI_C"/>
</dbReference>
<dbReference type="Proteomes" id="UP000199495">
    <property type="component" value="Unassembled WGS sequence"/>
</dbReference>
<dbReference type="PANTHER" id="PTHR39962">
    <property type="entry name" value="BLL4848 PROTEIN"/>
    <property type="match status" value="1"/>
</dbReference>
<evidence type="ECO:0000313" key="4">
    <source>
        <dbReference type="Proteomes" id="UP000199495"/>
    </source>
</evidence>
<feature type="domain" description="LpxI C-terminal" evidence="1">
    <location>
        <begin position="134"/>
        <end position="269"/>
    </location>
</feature>
<dbReference type="AlphaFoldDB" id="A0A1G7X308"/>